<evidence type="ECO:0000313" key="2">
    <source>
        <dbReference type="Proteomes" id="UP000252266"/>
    </source>
</evidence>
<accession>A0A367XE75</accession>
<comment type="caution">
    <text evidence="1">The sequence shown here is derived from an EMBL/GenBank/DDBJ whole genome shotgun (WGS) entry which is preliminary data.</text>
</comment>
<protein>
    <submittedName>
        <fullName evidence="1">Uncharacterized protein</fullName>
    </submittedName>
</protein>
<name>A0A367XE75_9PROT</name>
<organism evidence="1 2">
    <name type="scientific">Thalassospira xiamenensis</name>
    <dbReference type="NCBI Taxonomy" id="220697"/>
    <lineage>
        <taxon>Bacteria</taxon>
        <taxon>Pseudomonadati</taxon>
        <taxon>Pseudomonadota</taxon>
        <taxon>Alphaproteobacteria</taxon>
        <taxon>Rhodospirillales</taxon>
        <taxon>Thalassospiraceae</taxon>
        <taxon>Thalassospira</taxon>
    </lineage>
</organism>
<proteinExistence type="predicted"/>
<dbReference type="RefSeq" id="WP_062959590.1">
    <property type="nucleotide sequence ID" value="NZ_JPWJ01000004.1"/>
</dbReference>
<gene>
    <name evidence="1" type="ORF">TH44_10125</name>
</gene>
<dbReference type="AlphaFoldDB" id="A0A367XE75"/>
<reference evidence="1 2" key="1">
    <citation type="submission" date="2014-07" db="EMBL/GenBank/DDBJ databases">
        <title>Draft genome sequence of Thalassospira xiamenensis IB13.</title>
        <authorList>
            <person name="Lai Q."/>
            <person name="Shao Z."/>
        </authorList>
    </citation>
    <scope>NUCLEOTIDE SEQUENCE [LARGE SCALE GENOMIC DNA]</scope>
    <source>
        <strain evidence="1 2">IB13</strain>
    </source>
</reference>
<dbReference type="EMBL" id="JPWJ01000004">
    <property type="protein sequence ID" value="RCK51101.1"/>
    <property type="molecule type" value="Genomic_DNA"/>
</dbReference>
<sequence length="86" mass="9340">MSLAPDRGKRIGKKKRPVRTACQKGNLATDVVIRVNPPLDSIYGVGISAVAAGDLARALVPYYTSCVPELQIAPKKLQRNDFKADF</sequence>
<evidence type="ECO:0000313" key="1">
    <source>
        <dbReference type="EMBL" id="RCK51101.1"/>
    </source>
</evidence>
<dbReference type="Proteomes" id="UP000252266">
    <property type="component" value="Unassembled WGS sequence"/>
</dbReference>